<dbReference type="InterPro" id="IPR001623">
    <property type="entry name" value="DnaJ_domain"/>
</dbReference>
<dbReference type="Gene3D" id="1.10.287.110">
    <property type="entry name" value="DnaJ domain"/>
    <property type="match status" value="1"/>
</dbReference>
<dbReference type="Gene3D" id="2.10.230.10">
    <property type="entry name" value="Heat shock protein DnaJ, cysteine-rich domain"/>
    <property type="match status" value="1"/>
</dbReference>
<dbReference type="PANTHER" id="PTHR43888">
    <property type="entry name" value="DNAJ-LIKE-2, ISOFORM A-RELATED"/>
    <property type="match status" value="1"/>
</dbReference>
<evidence type="ECO:0000259" key="11">
    <source>
        <dbReference type="PROSITE" id="PS50076"/>
    </source>
</evidence>
<evidence type="ECO:0000256" key="6">
    <source>
        <dbReference type="ARBA" id="ARBA00023186"/>
    </source>
</evidence>
<dbReference type="InterPro" id="IPR008971">
    <property type="entry name" value="HSP40/DnaJ_pept-bd"/>
</dbReference>
<dbReference type="InterPro" id="IPR036410">
    <property type="entry name" value="HSP_DnaJ_Cys-rich_dom_sf"/>
</dbReference>
<keyword evidence="1" id="KW-0488">Methylation</keyword>
<dbReference type="InterPro" id="IPR001305">
    <property type="entry name" value="HSP_DnaJ_Cys-rich_dom"/>
</dbReference>
<evidence type="ECO:0000256" key="8">
    <source>
        <dbReference type="ARBA" id="ARBA00023289"/>
    </source>
</evidence>
<keyword evidence="14" id="KW-1185">Reference proteome</keyword>
<dbReference type="Pfam" id="PF00226">
    <property type="entry name" value="DnaJ"/>
    <property type="match status" value="1"/>
</dbReference>
<comment type="caution">
    <text evidence="13">The sequence shown here is derived from an EMBL/GenBank/DDBJ whole genome shotgun (WGS) entry which is preliminary data.</text>
</comment>
<evidence type="ECO:0000256" key="2">
    <source>
        <dbReference type="ARBA" id="ARBA00022723"/>
    </source>
</evidence>
<evidence type="ECO:0000256" key="5">
    <source>
        <dbReference type="ARBA" id="ARBA00022833"/>
    </source>
</evidence>
<dbReference type="PROSITE" id="PS51188">
    <property type="entry name" value="ZF_CR"/>
    <property type="match status" value="1"/>
</dbReference>
<evidence type="ECO:0000256" key="10">
    <source>
        <dbReference type="SAM" id="MobiDB-lite"/>
    </source>
</evidence>
<evidence type="ECO:0000256" key="1">
    <source>
        <dbReference type="ARBA" id="ARBA00022481"/>
    </source>
</evidence>
<dbReference type="CDD" id="cd06257">
    <property type="entry name" value="DnaJ"/>
    <property type="match status" value="1"/>
</dbReference>
<dbReference type="SUPFAM" id="SSF57938">
    <property type="entry name" value="DnaJ/Hsp40 cysteine-rich domain"/>
    <property type="match status" value="1"/>
</dbReference>
<dbReference type="Pfam" id="PF01556">
    <property type="entry name" value="DnaJ_C"/>
    <property type="match status" value="1"/>
</dbReference>
<dbReference type="PRINTS" id="PR00625">
    <property type="entry name" value="JDOMAIN"/>
</dbReference>
<name>A0A482WN96_LAOST</name>
<evidence type="ECO:0000259" key="12">
    <source>
        <dbReference type="PROSITE" id="PS51188"/>
    </source>
</evidence>
<keyword evidence="7" id="KW-0449">Lipoprotein</keyword>
<dbReference type="CDD" id="cd10719">
    <property type="entry name" value="DnaJ_zf"/>
    <property type="match status" value="1"/>
</dbReference>
<dbReference type="Proteomes" id="UP000291343">
    <property type="component" value="Unassembled WGS sequence"/>
</dbReference>
<evidence type="ECO:0000313" key="13">
    <source>
        <dbReference type="EMBL" id="RZF34682.1"/>
    </source>
</evidence>
<sequence length="404" mass="45108">MAETKLYDVLGVSRSASETELKKAYRNLAKEFHPDKNPYAGDKFKEISFAYEVLSDPEKRSIYDRHGIRGIQEGVQDFGGDGLLFSQFFSGGLFGMGSRMFNQKGENTFHSVKVTLEELYNGNKTSVLQLSKKVLCATCSGKGSKSGQTYPCRSCKGYGVKLTFRHLHPTMAQQVQTQCTDCVGLGYVIHEMDLCPGCRGKKVLNETKILNVKIDKGMADGQKIYFRGEGHQQPDMIPGDVILVLKLKPHDRFQRSDNDLYMTQKITFTDALCGFSLVVKHLDGRDLLINHPAGSIIKPGDIKGIRGEGMPVYRNPFEKGNLYIKFDVEFPANHSISEENLKILESLLPARPAAVIPPAEMLEEVDLYDYDPNDRSNQPADNDDDEEGTFEEMHAGAIPPCAYQ</sequence>
<dbReference type="FunFam" id="1.10.287.110:FF:000016">
    <property type="entry name" value="DnaJ (Hsp40) homolog, subfamily A, member 2"/>
    <property type="match status" value="1"/>
</dbReference>
<keyword evidence="5 9" id="KW-0862">Zinc</keyword>
<dbReference type="SMR" id="A0A482WN96"/>
<dbReference type="GO" id="GO:0008270">
    <property type="term" value="F:zinc ion binding"/>
    <property type="evidence" value="ECO:0007669"/>
    <property type="project" value="UniProtKB-KW"/>
</dbReference>
<dbReference type="FunCoup" id="A0A482WN96">
    <property type="interactions" value="1501"/>
</dbReference>
<dbReference type="PROSITE" id="PS50076">
    <property type="entry name" value="DNAJ_2"/>
    <property type="match status" value="1"/>
</dbReference>
<dbReference type="InterPro" id="IPR018253">
    <property type="entry name" value="DnaJ_domain_CS"/>
</dbReference>
<dbReference type="FunFam" id="2.10.230.10:FF:000001">
    <property type="entry name" value="DnaJ subfamily A member 2"/>
    <property type="match status" value="1"/>
</dbReference>
<dbReference type="OrthoDB" id="550424at2759"/>
<dbReference type="InterPro" id="IPR044713">
    <property type="entry name" value="DNJA1/2-like"/>
</dbReference>
<dbReference type="SUPFAM" id="SSF49493">
    <property type="entry name" value="HSP40/DnaJ peptide-binding domain"/>
    <property type="match status" value="2"/>
</dbReference>
<evidence type="ECO:0000313" key="14">
    <source>
        <dbReference type="Proteomes" id="UP000291343"/>
    </source>
</evidence>
<feature type="domain" description="CR-type" evidence="12">
    <location>
        <begin position="123"/>
        <end position="207"/>
    </location>
</feature>
<dbReference type="InParanoid" id="A0A482WN96"/>
<dbReference type="HAMAP" id="MF_01152">
    <property type="entry name" value="DnaJ"/>
    <property type="match status" value="1"/>
</dbReference>
<evidence type="ECO:0000256" key="4">
    <source>
        <dbReference type="ARBA" id="ARBA00022771"/>
    </source>
</evidence>
<dbReference type="GO" id="GO:0006457">
    <property type="term" value="P:protein folding"/>
    <property type="evidence" value="ECO:0007669"/>
    <property type="project" value="InterPro"/>
</dbReference>
<dbReference type="GO" id="GO:0030544">
    <property type="term" value="F:Hsp70 protein binding"/>
    <property type="evidence" value="ECO:0007669"/>
    <property type="project" value="InterPro"/>
</dbReference>
<gene>
    <name evidence="13" type="ORF">LSTR_LSTR002764</name>
</gene>
<evidence type="ECO:0000256" key="9">
    <source>
        <dbReference type="PROSITE-ProRule" id="PRU00546"/>
    </source>
</evidence>
<proteinExistence type="inferred from homology"/>
<dbReference type="Pfam" id="PF00684">
    <property type="entry name" value="DnaJ_CXXCXGXG"/>
    <property type="match status" value="1"/>
</dbReference>
<dbReference type="Gene3D" id="2.60.260.20">
    <property type="entry name" value="Urease metallochaperone UreE, N-terminal domain"/>
    <property type="match status" value="2"/>
</dbReference>
<dbReference type="CDD" id="cd10747">
    <property type="entry name" value="DnaJ_C"/>
    <property type="match status" value="1"/>
</dbReference>
<dbReference type="FunFam" id="2.60.260.20:FF:000003">
    <property type="entry name" value="DnaJ subfamily A member 2"/>
    <property type="match status" value="1"/>
</dbReference>
<keyword evidence="3" id="KW-0677">Repeat</keyword>
<keyword evidence="8" id="KW-0636">Prenylation</keyword>
<keyword evidence="2 9" id="KW-0479">Metal-binding</keyword>
<dbReference type="EMBL" id="QKKF02030719">
    <property type="protein sequence ID" value="RZF34682.1"/>
    <property type="molecule type" value="Genomic_DNA"/>
</dbReference>
<feature type="region of interest" description="Disordered" evidence="10">
    <location>
        <begin position="369"/>
        <end position="404"/>
    </location>
</feature>
<dbReference type="AlphaFoldDB" id="A0A482WN96"/>
<reference evidence="13 14" key="1">
    <citation type="journal article" date="2017" name="Gigascience">
        <title>Genome sequence of the small brown planthopper, Laodelphax striatellus.</title>
        <authorList>
            <person name="Zhu J."/>
            <person name="Jiang F."/>
            <person name="Wang X."/>
            <person name="Yang P."/>
            <person name="Bao Y."/>
            <person name="Zhao W."/>
            <person name="Wang W."/>
            <person name="Lu H."/>
            <person name="Wang Q."/>
            <person name="Cui N."/>
            <person name="Li J."/>
            <person name="Chen X."/>
            <person name="Luo L."/>
            <person name="Yu J."/>
            <person name="Kang L."/>
            <person name="Cui F."/>
        </authorList>
    </citation>
    <scope>NUCLEOTIDE SEQUENCE [LARGE SCALE GENOMIC DNA]</scope>
    <source>
        <strain evidence="13">Lst14</strain>
    </source>
</reference>
<keyword evidence="4 9" id="KW-0863">Zinc-finger</keyword>
<feature type="domain" description="J" evidence="11">
    <location>
        <begin position="5"/>
        <end position="67"/>
    </location>
</feature>
<dbReference type="InterPro" id="IPR036869">
    <property type="entry name" value="J_dom_sf"/>
</dbReference>
<feature type="zinc finger region" description="CR-type" evidence="9">
    <location>
        <begin position="123"/>
        <end position="207"/>
    </location>
</feature>
<evidence type="ECO:0000256" key="7">
    <source>
        <dbReference type="ARBA" id="ARBA00023288"/>
    </source>
</evidence>
<evidence type="ECO:0000256" key="3">
    <source>
        <dbReference type="ARBA" id="ARBA00022737"/>
    </source>
</evidence>
<dbReference type="SUPFAM" id="SSF46565">
    <property type="entry name" value="Chaperone J-domain"/>
    <property type="match status" value="1"/>
</dbReference>
<dbReference type="InterPro" id="IPR002939">
    <property type="entry name" value="DnaJ_C"/>
</dbReference>
<accession>A0A482WN96</accession>
<keyword evidence="6" id="KW-0143">Chaperone</keyword>
<dbReference type="GO" id="GO:0009408">
    <property type="term" value="P:response to heat"/>
    <property type="evidence" value="ECO:0007669"/>
    <property type="project" value="InterPro"/>
</dbReference>
<organism evidence="13 14">
    <name type="scientific">Laodelphax striatellus</name>
    <name type="common">Small brown planthopper</name>
    <name type="synonym">Delphax striatella</name>
    <dbReference type="NCBI Taxonomy" id="195883"/>
    <lineage>
        <taxon>Eukaryota</taxon>
        <taxon>Metazoa</taxon>
        <taxon>Ecdysozoa</taxon>
        <taxon>Arthropoda</taxon>
        <taxon>Hexapoda</taxon>
        <taxon>Insecta</taxon>
        <taxon>Pterygota</taxon>
        <taxon>Neoptera</taxon>
        <taxon>Paraneoptera</taxon>
        <taxon>Hemiptera</taxon>
        <taxon>Auchenorrhyncha</taxon>
        <taxon>Fulgoroidea</taxon>
        <taxon>Delphacidae</taxon>
        <taxon>Criomorphinae</taxon>
        <taxon>Laodelphax</taxon>
    </lineage>
</organism>
<dbReference type="STRING" id="195883.A0A482WN96"/>
<dbReference type="PROSITE" id="PS00636">
    <property type="entry name" value="DNAJ_1"/>
    <property type="match status" value="1"/>
</dbReference>
<dbReference type="GO" id="GO:0051082">
    <property type="term" value="F:unfolded protein binding"/>
    <property type="evidence" value="ECO:0007669"/>
    <property type="project" value="InterPro"/>
</dbReference>
<dbReference type="SMART" id="SM00271">
    <property type="entry name" value="DnaJ"/>
    <property type="match status" value="1"/>
</dbReference>
<protein>
    <submittedName>
        <fullName evidence="13">Uncharacterized protein</fullName>
    </submittedName>
</protein>
<feature type="compositionally biased region" description="Acidic residues" evidence="10">
    <location>
        <begin position="381"/>
        <end position="390"/>
    </location>
</feature>
<dbReference type="GO" id="GO:0005524">
    <property type="term" value="F:ATP binding"/>
    <property type="evidence" value="ECO:0007669"/>
    <property type="project" value="InterPro"/>
</dbReference>
<dbReference type="InterPro" id="IPR012724">
    <property type="entry name" value="DnaJ"/>
</dbReference>